<dbReference type="OrthoDB" id="742084at2"/>
<dbReference type="Proteomes" id="UP000051950">
    <property type="component" value="Unassembled WGS sequence"/>
</dbReference>
<name>A0A0T5VRM2_9SPHI</name>
<gene>
    <name evidence="1" type="ORF">ASU31_10100</name>
</gene>
<evidence type="ECO:0000313" key="2">
    <source>
        <dbReference type="Proteomes" id="UP000051950"/>
    </source>
</evidence>
<proteinExistence type="predicted"/>
<accession>A0A0T5VRM2</accession>
<keyword evidence="2" id="KW-1185">Reference proteome</keyword>
<evidence type="ECO:0000313" key="1">
    <source>
        <dbReference type="EMBL" id="KRT16506.1"/>
    </source>
</evidence>
<dbReference type="AlphaFoldDB" id="A0A0T5VRM2"/>
<reference evidence="1 2" key="1">
    <citation type="submission" date="2015-11" db="EMBL/GenBank/DDBJ databases">
        <title>Sequence of Pedobacter ginsenosidimutans.</title>
        <authorList>
            <person name="Carson E."/>
            <person name="Keyser V."/>
            <person name="Newman J."/>
            <person name="Miller J."/>
        </authorList>
    </citation>
    <scope>NUCLEOTIDE SEQUENCE [LARGE SCALE GENOMIC DNA]</scope>
    <source>
        <strain evidence="1 2">KACC 14530</strain>
    </source>
</reference>
<dbReference type="EMBL" id="LMZQ01000005">
    <property type="protein sequence ID" value="KRT16506.1"/>
    <property type="molecule type" value="Genomic_DNA"/>
</dbReference>
<dbReference type="PROSITE" id="PS51257">
    <property type="entry name" value="PROKAR_LIPOPROTEIN"/>
    <property type="match status" value="1"/>
</dbReference>
<organism evidence="1 2">
    <name type="scientific">Pedobacter ginsenosidimutans</name>
    <dbReference type="NCBI Taxonomy" id="687842"/>
    <lineage>
        <taxon>Bacteria</taxon>
        <taxon>Pseudomonadati</taxon>
        <taxon>Bacteroidota</taxon>
        <taxon>Sphingobacteriia</taxon>
        <taxon>Sphingobacteriales</taxon>
        <taxon>Sphingobacteriaceae</taxon>
        <taxon>Pedobacter</taxon>
    </lineage>
</organism>
<dbReference type="STRING" id="687842.ASU31_10100"/>
<dbReference type="RefSeq" id="WP_057932187.1">
    <property type="nucleotide sequence ID" value="NZ_LMZQ01000005.1"/>
</dbReference>
<comment type="caution">
    <text evidence="1">The sequence shown here is derived from an EMBL/GenBank/DDBJ whole genome shotgun (WGS) entry which is preliminary data.</text>
</comment>
<sequence>MKNLILFCLVLFLAACSGEKTDQLLLELDKKKLAENINYDKIIFYKFAKIAVRSTAVQDTTQPEYQKFSKQAQSVFRTLNKVNANNNENISVIDALRVYKEYRSVKQFVKETDEDVFPLLTAGFIAMKTGVKTPQPFFKDTNKAYYQNIEHAILSMAVLATRDLGQPFALYECAKTQPELLDDCEIKTLLEFVRGFLFFSNNLFYLSEDGLSRNIKWLDKNEKIPLPYTKSFFGWSRLNDEQTHLAFHSMNYLFRGFDRMRMERKIDEERSLEDFEAFLNDMNKLGIQNELVWGITAYLNLKKERPEKSLPALEKLSKSPLFSNSEREALQQTMVYVKDRDSDKALTNVYDKAFIGKIATKYMVAVLSKIDWEKLMKQQGVPYTEEVFAGIGKFKALSNSVSEYTQPSTIEKGKKEIGKKGSELFEKAKGFLN</sequence>
<protein>
    <submittedName>
        <fullName evidence="1">Short-chain dehydrogenase</fullName>
    </submittedName>
</protein>